<feature type="transmembrane region" description="Helical" evidence="1">
    <location>
        <begin position="9"/>
        <end position="30"/>
    </location>
</feature>
<keyword evidence="1" id="KW-1133">Transmembrane helix</keyword>
<protein>
    <submittedName>
        <fullName evidence="2">Lysylphosphatidylglycerol synthase domain-containing protein</fullName>
    </submittedName>
</protein>
<accession>A0ABP3XT33</accession>
<dbReference type="Proteomes" id="UP001500507">
    <property type="component" value="Unassembled WGS sequence"/>
</dbReference>
<feature type="transmembrane region" description="Helical" evidence="1">
    <location>
        <begin position="296"/>
        <end position="317"/>
    </location>
</feature>
<sequence length="321" mass="36049">MLKRKTTQFFFGAIKLLIAIGVISFVFFRVSEQEISVDSILNQLDTTSTISGLFLTGILLFTVLNWMLEIKKWQLLSGIVQSYSFAQTAFIALVGHAAAIITPLKAGEYTAKAYYADAGHRKKISFLTFYGNVQQMGATLIFGAIGCGIFTYYFYYEYLAYVVLAICALLAVLWGLKHVIWNIAAAFKHFSVDRIRLFLKTTPRNIKKNTLHLSLLRYLVFAHQFYFLLLIFQVELPYLLVMSGIFLTYLISSITPILSMFDIVLKVGIAISIFTFMGAEELAVLCATTLMWGLNFILPAIVGSILLGLFSITTTTLKTYP</sequence>
<gene>
    <name evidence="2" type="ORF">GCM10009117_16030</name>
</gene>
<dbReference type="EMBL" id="BAAAFG010000015">
    <property type="protein sequence ID" value="GAA0872456.1"/>
    <property type="molecule type" value="Genomic_DNA"/>
</dbReference>
<feature type="transmembrane region" description="Helical" evidence="1">
    <location>
        <begin position="158"/>
        <end position="176"/>
    </location>
</feature>
<evidence type="ECO:0000313" key="2">
    <source>
        <dbReference type="EMBL" id="GAA0872456.1"/>
    </source>
</evidence>
<feature type="transmembrane region" description="Helical" evidence="1">
    <location>
        <begin position="50"/>
        <end position="68"/>
    </location>
</feature>
<keyword evidence="3" id="KW-1185">Reference proteome</keyword>
<keyword evidence="1" id="KW-0812">Transmembrane</keyword>
<keyword evidence="1" id="KW-0472">Membrane</keyword>
<evidence type="ECO:0000313" key="3">
    <source>
        <dbReference type="Proteomes" id="UP001500507"/>
    </source>
</evidence>
<proteinExistence type="predicted"/>
<comment type="caution">
    <text evidence="2">The sequence shown here is derived from an EMBL/GenBank/DDBJ whole genome shotgun (WGS) entry which is preliminary data.</text>
</comment>
<organism evidence="2 3">
    <name type="scientific">Gangjinia marincola</name>
    <dbReference type="NCBI Taxonomy" id="578463"/>
    <lineage>
        <taxon>Bacteria</taxon>
        <taxon>Pseudomonadati</taxon>
        <taxon>Bacteroidota</taxon>
        <taxon>Flavobacteriia</taxon>
        <taxon>Flavobacteriales</taxon>
        <taxon>Flavobacteriaceae</taxon>
        <taxon>Gangjinia</taxon>
    </lineage>
</organism>
<name>A0ABP3XT33_9FLAO</name>
<dbReference type="RefSeq" id="WP_343765833.1">
    <property type="nucleotide sequence ID" value="NZ_BAAAFG010000015.1"/>
</dbReference>
<evidence type="ECO:0000256" key="1">
    <source>
        <dbReference type="SAM" id="Phobius"/>
    </source>
</evidence>
<feature type="transmembrane region" description="Helical" evidence="1">
    <location>
        <begin position="129"/>
        <end position="152"/>
    </location>
</feature>
<reference evidence="3" key="1">
    <citation type="journal article" date="2019" name="Int. J. Syst. Evol. Microbiol.">
        <title>The Global Catalogue of Microorganisms (GCM) 10K type strain sequencing project: providing services to taxonomists for standard genome sequencing and annotation.</title>
        <authorList>
            <consortium name="The Broad Institute Genomics Platform"/>
            <consortium name="The Broad Institute Genome Sequencing Center for Infectious Disease"/>
            <person name="Wu L."/>
            <person name="Ma J."/>
        </authorList>
    </citation>
    <scope>NUCLEOTIDE SEQUENCE [LARGE SCALE GENOMIC DNA]</scope>
    <source>
        <strain evidence="3">JCM 16082</strain>
    </source>
</reference>